<dbReference type="InterPro" id="IPR028082">
    <property type="entry name" value="Peripla_BP_I"/>
</dbReference>
<feature type="signal peptide" evidence="3">
    <location>
        <begin position="1"/>
        <end position="24"/>
    </location>
</feature>
<evidence type="ECO:0000259" key="4">
    <source>
        <dbReference type="Pfam" id="PF13407"/>
    </source>
</evidence>
<protein>
    <submittedName>
        <fullName evidence="5">Sugar ABC transporter substrate-binding protein</fullName>
    </submittedName>
</protein>
<dbReference type="EMBL" id="DVMU01000209">
    <property type="protein sequence ID" value="HIU34858.1"/>
    <property type="molecule type" value="Genomic_DNA"/>
</dbReference>
<gene>
    <name evidence="5" type="ORF">IAB02_09860</name>
</gene>
<name>A0A9D1LBV5_9FIRM</name>
<dbReference type="GO" id="GO:0030288">
    <property type="term" value="C:outer membrane-bounded periplasmic space"/>
    <property type="evidence" value="ECO:0007669"/>
    <property type="project" value="TreeGrafter"/>
</dbReference>
<comment type="subcellular location">
    <subcellularLocation>
        <location evidence="1">Cell envelope</location>
    </subcellularLocation>
</comment>
<reference evidence="5" key="1">
    <citation type="submission" date="2020-10" db="EMBL/GenBank/DDBJ databases">
        <authorList>
            <person name="Gilroy R."/>
        </authorList>
    </citation>
    <scope>NUCLEOTIDE SEQUENCE</scope>
    <source>
        <strain evidence="5">ChiHcec3-11533</strain>
    </source>
</reference>
<dbReference type="GO" id="GO:0030246">
    <property type="term" value="F:carbohydrate binding"/>
    <property type="evidence" value="ECO:0007669"/>
    <property type="project" value="TreeGrafter"/>
</dbReference>
<keyword evidence="3" id="KW-0732">Signal</keyword>
<evidence type="ECO:0000313" key="5">
    <source>
        <dbReference type="EMBL" id="HIU34858.1"/>
    </source>
</evidence>
<dbReference type="AlphaFoldDB" id="A0A9D1LBV5"/>
<reference evidence="5" key="2">
    <citation type="journal article" date="2021" name="PeerJ">
        <title>Extensive microbial diversity within the chicken gut microbiome revealed by metagenomics and culture.</title>
        <authorList>
            <person name="Gilroy R."/>
            <person name="Ravi A."/>
            <person name="Getino M."/>
            <person name="Pursley I."/>
            <person name="Horton D.L."/>
            <person name="Alikhan N.F."/>
            <person name="Baker D."/>
            <person name="Gharbi K."/>
            <person name="Hall N."/>
            <person name="Watson M."/>
            <person name="Adriaenssens E.M."/>
            <person name="Foster-Nyarko E."/>
            <person name="Jarju S."/>
            <person name="Secka A."/>
            <person name="Antonio M."/>
            <person name="Oren A."/>
            <person name="Chaudhuri R.R."/>
            <person name="La Ragione R."/>
            <person name="Hildebrand F."/>
            <person name="Pallen M.J."/>
        </authorList>
    </citation>
    <scope>NUCLEOTIDE SEQUENCE</scope>
    <source>
        <strain evidence="5">ChiHcec3-11533</strain>
    </source>
</reference>
<dbReference type="InterPro" id="IPR025997">
    <property type="entry name" value="SBP_2_dom"/>
</dbReference>
<feature type="chain" id="PRO_5038382618" evidence="3">
    <location>
        <begin position="25"/>
        <end position="335"/>
    </location>
</feature>
<evidence type="ECO:0000256" key="2">
    <source>
        <dbReference type="ARBA" id="ARBA00007639"/>
    </source>
</evidence>
<sequence>MRKLLGLFLVVLLALSLVSTLAVAEEEIVFGYISPGPDTWYLRAEEGFKWACEKLGVECISVNSNRDSNTEYSNIEYLINEGVAGIGTLSFNESGVVSCATMTQEAGIGCVVIDACGAVIKAGVDHTASVDFDWAAMGETYANYMAETYPGENYVILTGTFDSVACQVINESMQAKSEELGQNKCVDLRAGEYNPNVAADVAEDLVNADLDFSIIFVMNEDMAAAVITRLEDMGVLDQYHVIAQNGSPVGVSYFGHGLDFTTATSPGWEGAIAAFALYDGLYNGAEINKAVMCPFVAVTEENKEDPYTVIPWEPNDEVFTELTIEYFPEYAEYLQ</sequence>
<dbReference type="PANTHER" id="PTHR30036:SF7">
    <property type="entry name" value="ABC TRANSPORTER PERIPLASMIC-BINDING PROTEIN YPHF"/>
    <property type="match status" value="1"/>
</dbReference>
<dbReference type="Gene3D" id="3.40.50.2300">
    <property type="match status" value="2"/>
</dbReference>
<dbReference type="SUPFAM" id="SSF53822">
    <property type="entry name" value="Periplasmic binding protein-like I"/>
    <property type="match status" value="1"/>
</dbReference>
<comment type="similarity">
    <text evidence="2">Belongs to the bacterial solute-binding protein 2 family.</text>
</comment>
<evidence type="ECO:0000256" key="1">
    <source>
        <dbReference type="ARBA" id="ARBA00004196"/>
    </source>
</evidence>
<dbReference type="PANTHER" id="PTHR30036">
    <property type="entry name" value="D-XYLOSE-BINDING PERIPLASMIC PROTEIN"/>
    <property type="match status" value="1"/>
</dbReference>
<organism evidence="5 6">
    <name type="scientific">Candidatus Pullichristensenella excrementigallinarum</name>
    <dbReference type="NCBI Taxonomy" id="2840907"/>
    <lineage>
        <taxon>Bacteria</taxon>
        <taxon>Bacillati</taxon>
        <taxon>Bacillota</taxon>
        <taxon>Clostridia</taxon>
        <taxon>Candidatus Pullichristensenella</taxon>
    </lineage>
</organism>
<comment type="caution">
    <text evidence="5">The sequence shown here is derived from an EMBL/GenBank/DDBJ whole genome shotgun (WGS) entry which is preliminary data.</text>
</comment>
<dbReference type="Pfam" id="PF13407">
    <property type="entry name" value="Peripla_BP_4"/>
    <property type="match status" value="1"/>
</dbReference>
<accession>A0A9D1LBV5</accession>
<proteinExistence type="inferred from homology"/>
<dbReference type="InterPro" id="IPR050555">
    <property type="entry name" value="Bact_Solute-Bind_Prot2"/>
</dbReference>
<dbReference type="CDD" id="cd01536">
    <property type="entry name" value="PBP1_ABC_sugar_binding-like"/>
    <property type="match status" value="1"/>
</dbReference>
<feature type="domain" description="Periplasmic binding protein" evidence="4">
    <location>
        <begin position="37"/>
        <end position="279"/>
    </location>
</feature>
<evidence type="ECO:0000256" key="3">
    <source>
        <dbReference type="SAM" id="SignalP"/>
    </source>
</evidence>
<evidence type="ECO:0000313" key="6">
    <source>
        <dbReference type="Proteomes" id="UP000824072"/>
    </source>
</evidence>
<dbReference type="Proteomes" id="UP000824072">
    <property type="component" value="Unassembled WGS sequence"/>
</dbReference>